<organism evidence="2 3">
    <name type="scientific">Anisodus acutangulus</name>
    <dbReference type="NCBI Taxonomy" id="402998"/>
    <lineage>
        <taxon>Eukaryota</taxon>
        <taxon>Viridiplantae</taxon>
        <taxon>Streptophyta</taxon>
        <taxon>Embryophyta</taxon>
        <taxon>Tracheophyta</taxon>
        <taxon>Spermatophyta</taxon>
        <taxon>Magnoliopsida</taxon>
        <taxon>eudicotyledons</taxon>
        <taxon>Gunneridae</taxon>
        <taxon>Pentapetalae</taxon>
        <taxon>asterids</taxon>
        <taxon>lamiids</taxon>
        <taxon>Solanales</taxon>
        <taxon>Solanaceae</taxon>
        <taxon>Solanoideae</taxon>
        <taxon>Hyoscyameae</taxon>
        <taxon>Anisodus</taxon>
    </lineage>
</organism>
<dbReference type="OrthoDB" id="1328733at2759"/>
<sequence length="101" mass="12053">MKTPKSYSEAVKPETPQKQKETAQVNKEIPKWEFVNTQVVPIMALDKQCENFRVEELLKSCYTNYQYVDTDNPIKTRKYYEFILADTDSIKIEHHYFEKNP</sequence>
<keyword evidence="3" id="KW-1185">Reference proteome</keyword>
<feature type="region of interest" description="Disordered" evidence="1">
    <location>
        <begin position="1"/>
        <end position="23"/>
    </location>
</feature>
<dbReference type="EMBL" id="JAJAGQ010000018">
    <property type="protein sequence ID" value="KAJ8535453.1"/>
    <property type="molecule type" value="Genomic_DNA"/>
</dbReference>
<dbReference type="Proteomes" id="UP001152561">
    <property type="component" value="Unassembled WGS sequence"/>
</dbReference>
<protein>
    <submittedName>
        <fullName evidence="2">Uncharacterized protein</fullName>
    </submittedName>
</protein>
<comment type="caution">
    <text evidence="2">The sequence shown here is derived from an EMBL/GenBank/DDBJ whole genome shotgun (WGS) entry which is preliminary data.</text>
</comment>
<dbReference type="AlphaFoldDB" id="A0A9Q1LED2"/>
<evidence type="ECO:0000313" key="2">
    <source>
        <dbReference type="EMBL" id="KAJ8535453.1"/>
    </source>
</evidence>
<name>A0A9Q1LED2_9SOLA</name>
<gene>
    <name evidence="2" type="ORF">K7X08_023173</name>
</gene>
<reference evidence="3" key="1">
    <citation type="journal article" date="2023" name="Proc. Natl. Acad. Sci. U.S.A.">
        <title>Genomic and structural basis for evolution of tropane alkaloid biosynthesis.</title>
        <authorList>
            <person name="Wanga Y.-J."/>
            <person name="Taina T."/>
            <person name="Yua J.-Y."/>
            <person name="Lia J."/>
            <person name="Xua B."/>
            <person name="Chenc J."/>
            <person name="D'Auriad J.C."/>
            <person name="Huanga J.-P."/>
            <person name="Huanga S.-X."/>
        </authorList>
    </citation>
    <scope>NUCLEOTIDE SEQUENCE [LARGE SCALE GENOMIC DNA]</scope>
    <source>
        <strain evidence="3">cv. KIB-2019</strain>
    </source>
</reference>
<accession>A0A9Q1LED2</accession>
<proteinExistence type="predicted"/>
<feature type="compositionally biased region" description="Basic and acidic residues" evidence="1">
    <location>
        <begin position="11"/>
        <end position="21"/>
    </location>
</feature>
<evidence type="ECO:0000256" key="1">
    <source>
        <dbReference type="SAM" id="MobiDB-lite"/>
    </source>
</evidence>
<evidence type="ECO:0000313" key="3">
    <source>
        <dbReference type="Proteomes" id="UP001152561"/>
    </source>
</evidence>